<gene>
    <name evidence="1" type="ORF">GCM10023331_10360</name>
</gene>
<dbReference type="RefSeq" id="WP_345369787.1">
    <property type="nucleotide sequence ID" value="NZ_BAABJX010000018.1"/>
</dbReference>
<evidence type="ECO:0000313" key="2">
    <source>
        <dbReference type="Proteomes" id="UP001500298"/>
    </source>
</evidence>
<dbReference type="EMBL" id="BAABJX010000018">
    <property type="protein sequence ID" value="GAA4827429.1"/>
    <property type="molecule type" value="Genomic_DNA"/>
</dbReference>
<accession>A0ABP9DAR8</accession>
<evidence type="ECO:0008006" key="3">
    <source>
        <dbReference type="Google" id="ProtNLM"/>
    </source>
</evidence>
<proteinExistence type="predicted"/>
<sequence length="75" mass="8865">MTKHEMKTCVRCQKEFECKVGSVTECQCYAVSLTNEERQYIYEHFEDCLCADCMLELKAEFIAAQKEKSNEEWSH</sequence>
<comment type="caution">
    <text evidence="1">The sequence shown here is derived from an EMBL/GenBank/DDBJ whole genome shotgun (WGS) entry which is preliminary data.</text>
</comment>
<dbReference type="Pfam" id="PF14375">
    <property type="entry name" value="Cys_rich_CWC"/>
    <property type="match status" value="1"/>
</dbReference>
<evidence type="ECO:0000313" key="1">
    <source>
        <dbReference type="EMBL" id="GAA4827429.1"/>
    </source>
</evidence>
<name>A0ABP9DAR8_9BACT</name>
<dbReference type="InterPro" id="IPR032720">
    <property type="entry name" value="Cys_rich_CWC"/>
</dbReference>
<keyword evidence="2" id="KW-1185">Reference proteome</keyword>
<organism evidence="1 2">
    <name type="scientific">Algivirga pacifica</name>
    <dbReference type="NCBI Taxonomy" id="1162670"/>
    <lineage>
        <taxon>Bacteria</taxon>
        <taxon>Pseudomonadati</taxon>
        <taxon>Bacteroidota</taxon>
        <taxon>Cytophagia</taxon>
        <taxon>Cytophagales</taxon>
        <taxon>Flammeovirgaceae</taxon>
        <taxon>Algivirga</taxon>
    </lineage>
</organism>
<dbReference type="Proteomes" id="UP001500298">
    <property type="component" value="Unassembled WGS sequence"/>
</dbReference>
<reference evidence="2" key="1">
    <citation type="journal article" date="2019" name="Int. J. Syst. Evol. Microbiol.">
        <title>The Global Catalogue of Microorganisms (GCM) 10K type strain sequencing project: providing services to taxonomists for standard genome sequencing and annotation.</title>
        <authorList>
            <consortium name="The Broad Institute Genomics Platform"/>
            <consortium name="The Broad Institute Genome Sequencing Center for Infectious Disease"/>
            <person name="Wu L."/>
            <person name="Ma J."/>
        </authorList>
    </citation>
    <scope>NUCLEOTIDE SEQUENCE [LARGE SCALE GENOMIC DNA]</scope>
    <source>
        <strain evidence="2">JCM 18326</strain>
    </source>
</reference>
<protein>
    <recommendedName>
        <fullName evidence="3">Cysteine-rich CWC</fullName>
    </recommendedName>
</protein>